<dbReference type="EMBL" id="BJLD01000016">
    <property type="protein sequence ID" value="GEA44711.1"/>
    <property type="molecule type" value="Genomic_DNA"/>
</dbReference>
<proteinExistence type="predicted"/>
<dbReference type="InterPro" id="IPR010064">
    <property type="entry name" value="HK97-gp10_tail"/>
</dbReference>
<dbReference type="EMBL" id="BJLD01000001">
    <property type="protein sequence ID" value="GEA42050.1"/>
    <property type="molecule type" value="Genomic_DNA"/>
</dbReference>
<evidence type="ECO:0000313" key="2">
    <source>
        <dbReference type="EMBL" id="GEA44711.1"/>
    </source>
</evidence>
<comment type="caution">
    <text evidence="1">The sequence shown here is derived from an EMBL/GenBank/DDBJ whole genome shotgun (WGS) entry which is preliminary data.</text>
</comment>
<organism evidence="1 3">
    <name type="scientific">Corynebacterium striatum</name>
    <dbReference type="NCBI Taxonomy" id="43770"/>
    <lineage>
        <taxon>Bacteria</taxon>
        <taxon>Bacillati</taxon>
        <taxon>Actinomycetota</taxon>
        <taxon>Actinomycetes</taxon>
        <taxon>Mycobacteriales</taxon>
        <taxon>Corynebacteriaceae</taxon>
        <taxon>Corynebacterium</taxon>
    </lineage>
</organism>
<protein>
    <submittedName>
        <fullName evidence="1">Uncharacterized protein</fullName>
    </submittedName>
</protein>
<gene>
    <name evidence="1" type="ORF">Cst04h_02200</name>
    <name evidence="2" type="ORF">Cst04h_28810</name>
</gene>
<evidence type="ECO:0000313" key="3">
    <source>
        <dbReference type="Proteomes" id="UP000315234"/>
    </source>
</evidence>
<reference evidence="1 3" key="1">
    <citation type="submission" date="2019-06" db="EMBL/GenBank/DDBJ databases">
        <title>Draft genome sequence of Corynebacterium striatum NBRC 15291.</title>
        <authorList>
            <person name="Miura T."/>
            <person name="Furukawa M."/>
            <person name="Shimamura M."/>
            <person name="Ohyama Y."/>
            <person name="Yamazoe A."/>
            <person name="Kawasaki H."/>
        </authorList>
    </citation>
    <scope>NUCLEOTIDE SEQUENCE [LARGE SCALE GENOMIC DNA]</scope>
    <source>
        <strain evidence="1 3">NBRC 15291</strain>
    </source>
</reference>
<dbReference type="RefSeq" id="WP_005529658.1">
    <property type="nucleotide sequence ID" value="NZ_BJLD01000001.1"/>
</dbReference>
<dbReference type="AlphaFoldDB" id="A0ABC9ZIS9"/>
<name>A0ABC9ZIS9_CORST</name>
<evidence type="ECO:0000313" key="1">
    <source>
        <dbReference type="EMBL" id="GEA42050.1"/>
    </source>
</evidence>
<accession>A0ABC9ZIS9</accession>
<dbReference type="Pfam" id="PF04883">
    <property type="entry name" value="HK97-gp10_like"/>
    <property type="match status" value="1"/>
</dbReference>
<dbReference type="Proteomes" id="UP000315234">
    <property type="component" value="Unassembled WGS sequence"/>
</dbReference>
<sequence length="109" mass="12132">MADLDWRGEQVAATMEKRATTAARAAGEKLRDEAVQRTPIETGTLRASAKTTVEDKQAVVSFNTKYAARQHEEVGWHHNDGQAKYLESALLDYQDELVQIMAEEIGKAL</sequence>